<feature type="transmembrane region" description="Helical" evidence="8">
    <location>
        <begin position="353"/>
        <end position="374"/>
    </location>
</feature>
<dbReference type="Proteomes" id="UP000466794">
    <property type="component" value="Unassembled WGS sequence"/>
</dbReference>
<comment type="caution">
    <text evidence="9">The sequence shown here is derived from an EMBL/GenBank/DDBJ whole genome shotgun (WGS) entry which is preliminary data.</text>
</comment>
<comment type="similarity">
    <text evidence="2 7">Belongs to the purine-cytosine permease (2.A.39) family.</text>
</comment>
<dbReference type="GO" id="GO:0005886">
    <property type="term" value="C:plasma membrane"/>
    <property type="evidence" value="ECO:0007669"/>
    <property type="project" value="TreeGrafter"/>
</dbReference>
<evidence type="ECO:0000256" key="1">
    <source>
        <dbReference type="ARBA" id="ARBA00004141"/>
    </source>
</evidence>
<keyword evidence="5 8" id="KW-1133">Transmembrane helix</keyword>
<evidence type="ECO:0000256" key="5">
    <source>
        <dbReference type="ARBA" id="ARBA00022989"/>
    </source>
</evidence>
<evidence type="ECO:0000256" key="2">
    <source>
        <dbReference type="ARBA" id="ARBA00008974"/>
    </source>
</evidence>
<feature type="transmembrane region" description="Helical" evidence="8">
    <location>
        <begin position="424"/>
        <end position="446"/>
    </location>
</feature>
<dbReference type="GO" id="GO:0022857">
    <property type="term" value="F:transmembrane transporter activity"/>
    <property type="evidence" value="ECO:0007669"/>
    <property type="project" value="InterPro"/>
</dbReference>
<feature type="transmembrane region" description="Helical" evidence="8">
    <location>
        <begin position="321"/>
        <end position="341"/>
    </location>
</feature>
<evidence type="ECO:0000313" key="9">
    <source>
        <dbReference type="EMBL" id="MVU78592.1"/>
    </source>
</evidence>
<feature type="transmembrane region" description="Helical" evidence="8">
    <location>
        <begin position="144"/>
        <end position="167"/>
    </location>
</feature>
<feature type="transmembrane region" description="Helical" evidence="8">
    <location>
        <begin position="40"/>
        <end position="61"/>
    </location>
</feature>
<gene>
    <name evidence="9" type="ORF">GPX89_15215</name>
</gene>
<feature type="transmembrane region" description="Helical" evidence="8">
    <location>
        <begin position="395"/>
        <end position="412"/>
    </location>
</feature>
<dbReference type="PANTHER" id="PTHR31806:SF1">
    <property type="entry name" value="PURINE-CYTOSINE PERMEASE FCY2-RELATED"/>
    <property type="match status" value="1"/>
</dbReference>
<protein>
    <recommendedName>
        <fullName evidence="11">Cytosine permease</fullName>
    </recommendedName>
</protein>
<evidence type="ECO:0000256" key="6">
    <source>
        <dbReference type="ARBA" id="ARBA00023136"/>
    </source>
</evidence>
<keyword evidence="3 7" id="KW-0813">Transport</keyword>
<proteinExistence type="inferred from homology"/>
<feature type="transmembrane region" description="Helical" evidence="8">
    <location>
        <begin position="67"/>
        <end position="88"/>
    </location>
</feature>
<feature type="transmembrane region" description="Helical" evidence="8">
    <location>
        <begin position="244"/>
        <end position="266"/>
    </location>
</feature>
<feature type="transmembrane region" description="Helical" evidence="8">
    <location>
        <begin position="109"/>
        <end position="138"/>
    </location>
</feature>
<evidence type="ECO:0000256" key="7">
    <source>
        <dbReference type="PIRNR" id="PIRNR002744"/>
    </source>
</evidence>
<dbReference type="EMBL" id="WRPP01000002">
    <property type="protein sequence ID" value="MVU78592.1"/>
    <property type="molecule type" value="Genomic_DNA"/>
</dbReference>
<dbReference type="PIRSF" id="PIRSF002744">
    <property type="entry name" value="Pur-cyt_permease"/>
    <property type="match status" value="1"/>
</dbReference>
<comment type="subcellular location">
    <subcellularLocation>
        <location evidence="1">Membrane</location>
        <topology evidence="1">Multi-pass membrane protein</topology>
    </subcellularLocation>
</comment>
<accession>A0A7K1UWC6</accession>
<reference evidence="9 10" key="1">
    <citation type="submission" date="2019-12" db="EMBL/GenBank/DDBJ databases">
        <title>Nocardia sp. nov. ET3-3 isolated from soil.</title>
        <authorList>
            <person name="Kanchanasin P."/>
            <person name="Tanasupawat S."/>
            <person name="Yuki M."/>
            <person name="Kudo T."/>
        </authorList>
    </citation>
    <scope>NUCLEOTIDE SEQUENCE [LARGE SCALE GENOMIC DNA]</scope>
    <source>
        <strain evidence="9 10">ET3-3</strain>
    </source>
</reference>
<dbReference type="InterPro" id="IPR026030">
    <property type="entry name" value="Pur-cyt_permease_Fcy2/21/22"/>
</dbReference>
<name>A0A7K1UWC6_9NOCA</name>
<evidence type="ECO:0000256" key="3">
    <source>
        <dbReference type="ARBA" id="ARBA00022448"/>
    </source>
</evidence>
<feature type="transmembrane region" description="Helical" evidence="8">
    <location>
        <begin position="174"/>
        <end position="192"/>
    </location>
</feature>
<evidence type="ECO:0000256" key="4">
    <source>
        <dbReference type="ARBA" id="ARBA00022692"/>
    </source>
</evidence>
<dbReference type="Gene3D" id="1.10.4160.10">
    <property type="entry name" value="Hydantoin permease"/>
    <property type="match status" value="1"/>
</dbReference>
<dbReference type="PANTHER" id="PTHR31806">
    <property type="entry name" value="PURINE-CYTOSINE PERMEASE FCY2-RELATED"/>
    <property type="match status" value="1"/>
</dbReference>
<evidence type="ECO:0008006" key="11">
    <source>
        <dbReference type="Google" id="ProtNLM"/>
    </source>
</evidence>
<feature type="transmembrane region" description="Helical" evidence="8">
    <location>
        <begin position="204"/>
        <end position="223"/>
    </location>
</feature>
<dbReference type="InterPro" id="IPR001248">
    <property type="entry name" value="Pur-cyt_permease"/>
</dbReference>
<evidence type="ECO:0000313" key="10">
    <source>
        <dbReference type="Proteomes" id="UP000466794"/>
    </source>
</evidence>
<feature type="transmembrane region" description="Helical" evidence="8">
    <location>
        <begin position="286"/>
        <end position="309"/>
    </location>
</feature>
<keyword evidence="4 8" id="KW-0812">Transmembrane</keyword>
<dbReference type="AlphaFoldDB" id="A0A7K1UWC6"/>
<keyword evidence="6 7" id="KW-0472">Membrane</keyword>
<dbReference type="Pfam" id="PF02133">
    <property type="entry name" value="Transp_cyt_pur"/>
    <property type="match status" value="1"/>
</dbReference>
<keyword evidence="10" id="KW-1185">Reference proteome</keyword>
<sequence length="462" mass="48103">MVSLFRRIGSGSDANPIGIEMAGTEPIPGDRRHGRPRTLFTLWFGANIQFATLSVGALSTSVFGLDLIPAACAIALGTLFSATLVGLFSTRGARIGIGQLIQSRGPFGWFGNLPSAIFTVLNGVGWCVVDSLLGIFILRSLLDIGFTTAVAIVAGAQLIVPLIGYRLIHSMEKFLSGVLVIAFAVVSVLAFGKMGSSAAVDSTPGGLTAFVLTLSVTSARALGWSAYSSDYSRYLPADTPPARTFLAAAGGSAVAGIWIGVLGAALGTVGKITEPTSLISHLVPGMTAKLILVTLLASTLASTVLDLYSGSMAALVAGVRVPRWLSVIGVCGVSTVLTLWVGEHGFAGHFQDFLLLTSYWVAPWAAVNLVAFWWRERGRNPRIGELYDTGHRFGWGLPATLVGVIASVPFMTQSLYTGPVAAKFPALGACGQLIGFTAAGLTYLGLTARKAAPAPMLAVDAE</sequence>
<organism evidence="9 10">
    <name type="scientific">Nocardia terrae</name>
    <dbReference type="NCBI Taxonomy" id="2675851"/>
    <lineage>
        <taxon>Bacteria</taxon>
        <taxon>Bacillati</taxon>
        <taxon>Actinomycetota</taxon>
        <taxon>Actinomycetes</taxon>
        <taxon>Mycobacteriales</taxon>
        <taxon>Nocardiaceae</taxon>
        <taxon>Nocardia</taxon>
    </lineage>
</organism>
<evidence type="ECO:0000256" key="8">
    <source>
        <dbReference type="SAM" id="Phobius"/>
    </source>
</evidence>
<dbReference type="RefSeq" id="WP_157388038.1">
    <property type="nucleotide sequence ID" value="NZ_WRPP01000002.1"/>
</dbReference>